<name>A0A392PTE1_9FABA</name>
<keyword evidence="3" id="KW-1185">Reference proteome</keyword>
<dbReference type="InterPro" id="IPR026960">
    <property type="entry name" value="RVT-Znf"/>
</dbReference>
<dbReference type="Proteomes" id="UP000265520">
    <property type="component" value="Unassembled WGS sequence"/>
</dbReference>
<reference evidence="2 3" key="1">
    <citation type="journal article" date="2018" name="Front. Plant Sci.">
        <title>Red Clover (Trifolium pratense) and Zigzag Clover (T. medium) - A Picture of Genomic Similarities and Differences.</title>
        <authorList>
            <person name="Dluhosova J."/>
            <person name="Istvanek J."/>
            <person name="Nedelnik J."/>
            <person name="Repkova J."/>
        </authorList>
    </citation>
    <scope>NUCLEOTIDE SEQUENCE [LARGE SCALE GENOMIC DNA]</scope>
    <source>
        <strain evidence="3">cv. 10/8</strain>
        <tissue evidence="2">Leaf</tissue>
    </source>
</reference>
<evidence type="ECO:0000313" key="2">
    <source>
        <dbReference type="EMBL" id="MCI14720.1"/>
    </source>
</evidence>
<feature type="non-terminal residue" evidence="2">
    <location>
        <position position="204"/>
    </location>
</feature>
<proteinExistence type="predicted"/>
<dbReference type="AlphaFoldDB" id="A0A392PTE1"/>
<protein>
    <submittedName>
        <fullName evidence="2">Heat-shock protein</fullName>
    </submittedName>
</protein>
<evidence type="ECO:0000259" key="1">
    <source>
        <dbReference type="Pfam" id="PF13966"/>
    </source>
</evidence>
<sequence>MLEECQALLHNFSLQAQSLDTWQWQPDVAKGYSVLDAYQLLTSQEFEPMMTIEDLIWHKRVPLKVSILAWRLLRDRLPTKANLAARGIITPAALPCVTDCGGVESAQHLFLSCSMFGSLWSSVRSWIGFTAVDHQNLPDHFLQFTHSLGDLRERRSFLQLIWLACVWIIWNERNNRLFRNTAKSLPQLLDKVKLHSYWWLKATR</sequence>
<dbReference type="Pfam" id="PF13966">
    <property type="entry name" value="zf-RVT"/>
    <property type="match status" value="1"/>
</dbReference>
<dbReference type="PANTHER" id="PTHR36617:SF5">
    <property type="entry name" value="OS05G0421675 PROTEIN"/>
    <property type="match status" value="1"/>
</dbReference>
<accession>A0A392PTE1</accession>
<organism evidence="2 3">
    <name type="scientific">Trifolium medium</name>
    <dbReference type="NCBI Taxonomy" id="97028"/>
    <lineage>
        <taxon>Eukaryota</taxon>
        <taxon>Viridiplantae</taxon>
        <taxon>Streptophyta</taxon>
        <taxon>Embryophyta</taxon>
        <taxon>Tracheophyta</taxon>
        <taxon>Spermatophyta</taxon>
        <taxon>Magnoliopsida</taxon>
        <taxon>eudicotyledons</taxon>
        <taxon>Gunneridae</taxon>
        <taxon>Pentapetalae</taxon>
        <taxon>rosids</taxon>
        <taxon>fabids</taxon>
        <taxon>Fabales</taxon>
        <taxon>Fabaceae</taxon>
        <taxon>Papilionoideae</taxon>
        <taxon>50 kb inversion clade</taxon>
        <taxon>NPAAA clade</taxon>
        <taxon>Hologalegina</taxon>
        <taxon>IRL clade</taxon>
        <taxon>Trifolieae</taxon>
        <taxon>Trifolium</taxon>
    </lineage>
</organism>
<dbReference type="EMBL" id="LXQA010093534">
    <property type="protein sequence ID" value="MCI14720.1"/>
    <property type="molecule type" value="Genomic_DNA"/>
</dbReference>
<dbReference type="PANTHER" id="PTHR36617">
    <property type="entry name" value="PROTEIN, PUTATIVE-RELATED"/>
    <property type="match status" value="1"/>
</dbReference>
<evidence type="ECO:0000313" key="3">
    <source>
        <dbReference type="Proteomes" id="UP000265520"/>
    </source>
</evidence>
<feature type="domain" description="Reverse transcriptase zinc-binding" evidence="1">
    <location>
        <begin position="32"/>
        <end position="120"/>
    </location>
</feature>
<comment type="caution">
    <text evidence="2">The sequence shown here is derived from an EMBL/GenBank/DDBJ whole genome shotgun (WGS) entry which is preliminary data.</text>
</comment>